<dbReference type="OrthoDB" id="161728at2"/>
<dbReference type="STRING" id="360412.LARV_00708"/>
<dbReference type="PRINTS" id="PR00081">
    <property type="entry name" value="GDHRDH"/>
</dbReference>
<dbReference type="EMBL" id="DF967972">
    <property type="protein sequence ID" value="GAP12968.1"/>
    <property type="molecule type" value="Genomic_DNA"/>
</dbReference>
<dbReference type="SUPFAM" id="SSF51735">
    <property type="entry name" value="NAD(P)-binding Rossmann-fold domains"/>
    <property type="match status" value="1"/>
</dbReference>
<organism evidence="4">
    <name type="scientific">Longilinea arvoryzae</name>
    <dbReference type="NCBI Taxonomy" id="360412"/>
    <lineage>
        <taxon>Bacteria</taxon>
        <taxon>Bacillati</taxon>
        <taxon>Chloroflexota</taxon>
        <taxon>Anaerolineae</taxon>
        <taxon>Anaerolineales</taxon>
        <taxon>Anaerolineaceae</taxon>
        <taxon>Longilinea</taxon>
    </lineage>
</organism>
<reference evidence="4" key="1">
    <citation type="submission" date="2015-07" db="EMBL/GenBank/DDBJ databases">
        <title>Draft Genome Sequences of Anaerolinea thermolimosa IMO-1, Bellilinea caldifistulae GOMI-1, Leptolinea tardivitalis YMTK-2, Levilinea saccharolytica KIBI-1,Longilinea arvoryzae KOME-1, Previously Described as Members of the Anaerolineaceae (Chloroflexi).</title>
        <authorList>
            <person name="Sekiguchi Y."/>
            <person name="Ohashi A."/>
            <person name="Matsuura N."/>
            <person name="Tourlousse M.D."/>
        </authorList>
    </citation>
    <scope>NUCLEOTIDE SEQUENCE [LARGE SCALE GENOMIC DNA]</scope>
    <source>
        <strain evidence="4">KOME-1</strain>
    </source>
</reference>
<dbReference type="AlphaFoldDB" id="A0A0S7BFT7"/>
<keyword evidence="2" id="KW-0560">Oxidoreductase</keyword>
<dbReference type="GO" id="GO:0016491">
    <property type="term" value="F:oxidoreductase activity"/>
    <property type="evidence" value="ECO:0007669"/>
    <property type="project" value="UniProtKB-KW"/>
</dbReference>
<dbReference type="InterPro" id="IPR002347">
    <property type="entry name" value="SDR_fam"/>
</dbReference>
<keyword evidence="5" id="KW-1185">Reference proteome</keyword>
<sequence>MIRQLPAALRGQLALITGASSGIGAAAARRLAGLGMRVALVARRTDRLNALAAQIEADGGQAQVITADLTQPAERDALASLAPETTVLVNNAGLGWYGYFVEMPPSLVSEMLQVNLMAVAELIRAFLPAMKKRGSGHIINISSVAGGMPEQGIVLYSATKAFMDAFTTALHRELGGTQVHAGLVCPGPVSSEFYPRAAGQPNGRPVPAERLAVPPEQVAEAIVRLLVRPRRRIYVPGWLLLSRWVEPLFGGLIDQLGPLLLKRD</sequence>
<name>A0A0S7BFT7_9CHLR</name>
<dbReference type="GO" id="GO:0016020">
    <property type="term" value="C:membrane"/>
    <property type="evidence" value="ECO:0007669"/>
    <property type="project" value="TreeGrafter"/>
</dbReference>
<gene>
    <name evidence="4" type="ORF">LARV_00708</name>
</gene>
<dbReference type="PANTHER" id="PTHR44196">
    <property type="entry name" value="DEHYDROGENASE/REDUCTASE SDR FAMILY MEMBER 7B"/>
    <property type="match status" value="1"/>
</dbReference>
<evidence type="ECO:0000256" key="3">
    <source>
        <dbReference type="RuleBase" id="RU000363"/>
    </source>
</evidence>
<evidence type="ECO:0000313" key="5">
    <source>
        <dbReference type="Proteomes" id="UP000055060"/>
    </source>
</evidence>
<dbReference type="PRINTS" id="PR00080">
    <property type="entry name" value="SDRFAMILY"/>
</dbReference>
<comment type="similarity">
    <text evidence="1 3">Belongs to the short-chain dehydrogenases/reductases (SDR) family.</text>
</comment>
<protein>
    <submittedName>
        <fullName evidence="4">Short-chain dehydrogenase of various substrate specificities</fullName>
    </submittedName>
</protein>
<dbReference type="Proteomes" id="UP000055060">
    <property type="component" value="Unassembled WGS sequence"/>
</dbReference>
<dbReference type="Pfam" id="PF00106">
    <property type="entry name" value="adh_short"/>
    <property type="match status" value="1"/>
</dbReference>
<dbReference type="PROSITE" id="PS00061">
    <property type="entry name" value="ADH_SHORT"/>
    <property type="match status" value="1"/>
</dbReference>
<dbReference type="InterPro" id="IPR036291">
    <property type="entry name" value="NAD(P)-bd_dom_sf"/>
</dbReference>
<dbReference type="PANTHER" id="PTHR44196:SF1">
    <property type="entry name" value="DEHYDROGENASE_REDUCTASE SDR FAMILY MEMBER 7B"/>
    <property type="match status" value="1"/>
</dbReference>
<accession>A0A0S7BFT7</accession>
<dbReference type="RefSeq" id="WP_075072342.1">
    <property type="nucleotide sequence ID" value="NZ_DF967972.1"/>
</dbReference>
<dbReference type="InterPro" id="IPR020904">
    <property type="entry name" value="Sc_DH/Rdtase_CS"/>
</dbReference>
<evidence type="ECO:0000313" key="4">
    <source>
        <dbReference type="EMBL" id="GAP12968.1"/>
    </source>
</evidence>
<dbReference type="PIRSF" id="PIRSF000126">
    <property type="entry name" value="11-beta-HSD1"/>
    <property type="match status" value="1"/>
</dbReference>
<proteinExistence type="inferred from homology"/>
<evidence type="ECO:0000256" key="1">
    <source>
        <dbReference type="ARBA" id="ARBA00006484"/>
    </source>
</evidence>
<dbReference type="Gene3D" id="3.40.50.720">
    <property type="entry name" value="NAD(P)-binding Rossmann-like Domain"/>
    <property type="match status" value="1"/>
</dbReference>
<evidence type="ECO:0000256" key="2">
    <source>
        <dbReference type="ARBA" id="ARBA00023002"/>
    </source>
</evidence>
<dbReference type="CDD" id="cd05233">
    <property type="entry name" value="SDR_c"/>
    <property type="match status" value="1"/>
</dbReference>